<dbReference type="InterPro" id="IPR018252">
    <property type="entry name" value="Annexin_repeat_CS"/>
</dbReference>
<feature type="compositionally biased region" description="Basic and acidic residues" evidence="26">
    <location>
        <begin position="702"/>
        <end position="802"/>
    </location>
</feature>
<keyword evidence="8" id="KW-0813">Transport</keyword>
<dbReference type="PRINTS" id="PR00196">
    <property type="entry name" value="ANNEXIN"/>
</dbReference>
<keyword evidence="10" id="KW-0597">Phosphoprotein</keyword>
<sequence>MPTSEEAKPKRKSVIEDNLMLNVVKKYLKMAGGVSVVWMMGYYGMSVSWLWILLIPYVWKSRINKAKHHKTALAQEIAKDEKSVILARVEDLPSWVYFPDVERAEWVNKIIRQMWPYIGEMVEKILRENVEPSIKKSLPSALQSFTFSTIDLGDIPPRTGGIKVYSQLKRDEIYMDLELNYSGDCDIAVAIKGINAGIKDLRLHGTVRVVFKPLINKPPLIGGMRVFFLNNPELDFDLTSLANAFDIPGLSDMLHSIIMEQIANVMVLPNVLPIKLAEGIDLNKLKYPQPQGVVRITVIEAKDLMAEDMALIGKGSSDPYVVLRVGAKTVKTRVIDKSLSPVWNETFEMIVDSADGQLLYIDVFDDDQGTKDDELGRTSMDLTKLKEDGFEDEWLPLEDVKQGTIHLQLTWLWLANDPLELERKFIKDSVTVCVDHLHVGTWCAGCGGIRASTLAYAEIVFSGSPDSHTVGRSTLEYLWRITMLTVAVVINFLFGGFFRLLGVGQVEQEIKQDENLEEDKTHSAMLLVFLDSAMNLPRAKKSLQEPSPQVTLTVGQQVVESSVKQTTNEPRWEQNFRFMLQNPNYQNLDVEIKDAKSKQTIGETQIKIKELLTAEDMVMDQKFHIKTSEADSYLNMRLALRVLTPRASPEWTQDEENLTVQPDESAENNNAAASSEAKKTKPETSEPKPVEETLSSTASEQVAREAKIQAEREAKEKAEREAKEKAQREAKEKADREAKEKAGKAEKAEREAREKAEKEARIQAEKEAKRKAEEEEKAAKLRREQEKEKRVEEVKQKTEEELDKDVQMEAEEKAEDATLIPSETFDLDADCDVLKKALSKTFGADEDAIIEVLSKRSQQQREQIALTYRTKNGKYLAKDLTNKLSGNFETLCVEMLYGPAEFDARQLYKAMKGLGSDEQVLIEIICSRTNDQLNQIKAVYKTLYDKELEAAVVDDTSGDFQRLLVGCLQARRPEGTHFDRNRARQDAQELFAAGEKTWGTNESTFQKILLTRSYSQLRATFQEYAKLANKDIEETIKDEIGSDLEDAMLTIVRVIRGKPAYFAKALYKSMKGLGTDDDTLVRVVASRCEVDMVQIKEAFKYEYGKTLGKFISDDCTGDYRKMLLALIGDNEAKR</sequence>
<dbReference type="InterPro" id="IPR037104">
    <property type="entry name" value="Annexin_sf"/>
</dbReference>
<dbReference type="SMART" id="SM00239">
    <property type="entry name" value="C2"/>
    <property type="match status" value="2"/>
</dbReference>
<dbReference type="FunFam" id="1.10.220.10:FF:000005">
    <property type="entry name" value="Annexin"/>
    <property type="match status" value="1"/>
</dbReference>
<dbReference type="InterPro" id="IPR001464">
    <property type="entry name" value="Annexin"/>
</dbReference>
<dbReference type="PANTHER" id="PTHR45761:SF1">
    <property type="entry name" value="EXTENDED SYNAPTOTAGMIN-LIKE PROTEIN 2, ISOFORM C"/>
    <property type="match status" value="1"/>
</dbReference>
<evidence type="ECO:0000256" key="2">
    <source>
        <dbReference type="ARBA" id="ARBA00004340"/>
    </source>
</evidence>
<evidence type="ECO:0000256" key="21">
    <source>
        <dbReference type="ARBA" id="ARBA00023302"/>
    </source>
</evidence>
<protein>
    <recommendedName>
        <fullName evidence="24 25">Annexin</fullName>
    </recommendedName>
</protein>
<keyword evidence="17" id="KW-0445">Lipid transport</keyword>
<comment type="function">
    <text evidence="22">Involved in reproduction of the worm. Involved in host-parasite interaction. Delivered into the host cell by means of parasite exosomes. Binds to acidic phospholipid membranes in a calcium-dependent manner in vitro. Causes aggregation of liposomes in the presence of calcium, but not in its absence. Likely to promote membrane fusion. May provide structural integrity within the tegument.</text>
</comment>
<dbReference type="PROSITE" id="PS51847">
    <property type="entry name" value="SMP"/>
    <property type="match status" value="1"/>
</dbReference>
<comment type="similarity">
    <text evidence="6 25">Belongs to the annexin family.</text>
</comment>
<keyword evidence="21 25" id="KW-0111">Calcium/phospholipid-binding</keyword>
<feature type="compositionally biased region" description="Basic and acidic residues" evidence="26">
    <location>
        <begin position="676"/>
        <end position="691"/>
    </location>
</feature>
<evidence type="ECO:0000256" key="20">
    <source>
        <dbReference type="ARBA" id="ARBA00023216"/>
    </source>
</evidence>
<gene>
    <name evidence="30" type="ORF">RRG08_038002</name>
</gene>
<dbReference type="GO" id="GO:0005544">
    <property type="term" value="F:calcium-dependent phospholipid binding"/>
    <property type="evidence" value="ECO:0007669"/>
    <property type="project" value="UniProtKB-KW"/>
</dbReference>
<keyword evidence="16 27" id="KW-1133">Transmembrane helix</keyword>
<feature type="region of interest" description="Disordered" evidence="26">
    <location>
        <begin position="650"/>
        <end position="802"/>
    </location>
</feature>
<keyword evidence="14" id="KW-0256">Endoplasmic reticulum</keyword>
<dbReference type="EMBL" id="JAWDGP010002177">
    <property type="protein sequence ID" value="KAK3785050.1"/>
    <property type="molecule type" value="Genomic_DNA"/>
</dbReference>
<dbReference type="CDD" id="cd21670">
    <property type="entry name" value="SMP_ESyt"/>
    <property type="match status" value="1"/>
</dbReference>
<reference evidence="30" key="1">
    <citation type="journal article" date="2023" name="G3 (Bethesda)">
        <title>A reference genome for the long-term kleptoplast-retaining sea slug Elysia crispata morphotype clarki.</title>
        <authorList>
            <person name="Eastman K.E."/>
            <person name="Pendleton A.L."/>
            <person name="Shaikh M.A."/>
            <person name="Suttiyut T."/>
            <person name="Ogas R."/>
            <person name="Tomko P."/>
            <person name="Gavelis G."/>
            <person name="Widhalm J.R."/>
            <person name="Wisecaver J.H."/>
        </authorList>
    </citation>
    <scope>NUCLEOTIDE SEQUENCE</scope>
    <source>
        <strain evidence="30">ECLA1</strain>
    </source>
</reference>
<evidence type="ECO:0000256" key="13">
    <source>
        <dbReference type="ARBA" id="ARBA00022737"/>
    </source>
</evidence>
<evidence type="ECO:0000256" key="4">
    <source>
        <dbReference type="ARBA" id="ARBA00004550"/>
    </source>
</evidence>
<dbReference type="InterPro" id="IPR051634">
    <property type="entry name" value="Extended_Synaptotagmin"/>
</dbReference>
<dbReference type="GO" id="GO:0005886">
    <property type="term" value="C:plasma membrane"/>
    <property type="evidence" value="ECO:0007669"/>
    <property type="project" value="UniProtKB-SubCell"/>
</dbReference>
<dbReference type="PROSITE" id="PS50004">
    <property type="entry name" value="C2"/>
    <property type="match status" value="2"/>
</dbReference>
<evidence type="ECO:0000256" key="15">
    <source>
        <dbReference type="ARBA" id="ARBA00022837"/>
    </source>
</evidence>
<evidence type="ECO:0000256" key="19">
    <source>
        <dbReference type="ARBA" id="ARBA00023136"/>
    </source>
</evidence>
<dbReference type="FunFam" id="2.60.40.150:FF:000106">
    <property type="entry name" value="extended synaptotagmin-1 isoform X1"/>
    <property type="match status" value="1"/>
</dbReference>
<evidence type="ECO:0000256" key="27">
    <source>
        <dbReference type="SAM" id="Phobius"/>
    </source>
</evidence>
<accession>A0AAE1ACK3</accession>
<dbReference type="CDD" id="cd04050">
    <property type="entry name" value="C2B_Synaptotagmin-like"/>
    <property type="match status" value="1"/>
</dbReference>
<dbReference type="InterPro" id="IPR035892">
    <property type="entry name" value="C2_domain_sf"/>
</dbReference>
<dbReference type="Proteomes" id="UP001283361">
    <property type="component" value="Unassembled WGS sequence"/>
</dbReference>
<dbReference type="InterPro" id="IPR037733">
    <property type="entry name" value="Ext_Synaptotagmin_C2A"/>
</dbReference>
<evidence type="ECO:0000256" key="14">
    <source>
        <dbReference type="ARBA" id="ARBA00022824"/>
    </source>
</evidence>
<evidence type="ECO:0000256" key="25">
    <source>
        <dbReference type="RuleBase" id="RU003540"/>
    </source>
</evidence>
<evidence type="ECO:0000256" key="7">
    <source>
        <dbReference type="ARBA" id="ARBA00011738"/>
    </source>
</evidence>
<evidence type="ECO:0000256" key="5">
    <source>
        <dbReference type="ARBA" id="ARBA00005867"/>
    </source>
</evidence>
<evidence type="ECO:0000256" key="26">
    <source>
        <dbReference type="SAM" id="MobiDB-lite"/>
    </source>
</evidence>
<dbReference type="InterPro" id="IPR039010">
    <property type="entry name" value="Synaptotagmin_SMP"/>
</dbReference>
<dbReference type="FunFam" id="1.10.220.10:FF:000003">
    <property type="entry name" value="Annexin"/>
    <property type="match status" value="1"/>
</dbReference>
<feature type="transmembrane region" description="Helical" evidence="27">
    <location>
        <begin position="36"/>
        <end position="59"/>
    </location>
</feature>
<evidence type="ECO:0000256" key="22">
    <source>
        <dbReference type="ARBA" id="ARBA00059330"/>
    </source>
</evidence>
<dbReference type="SUPFAM" id="SSF49562">
    <property type="entry name" value="C2 domain (Calcium/lipid-binding domain, CaLB)"/>
    <property type="match status" value="2"/>
</dbReference>
<comment type="similarity">
    <text evidence="5">Belongs to the extended synaptotagmin family.</text>
</comment>
<organism evidence="30 31">
    <name type="scientific">Elysia crispata</name>
    <name type="common">lettuce slug</name>
    <dbReference type="NCBI Taxonomy" id="231223"/>
    <lineage>
        <taxon>Eukaryota</taxon>
        <taxon>Metazoa</taxon>
        <taxon>Spiralia</taxon>
        <taxon>Lophotrochozoa</taxon>
        <taxon>Mollusca</taxon>
        <taxon>Gastropoda</taxon>
        <taxon>Heterobranchia</taxon>
        <taxon>Euthyneura</taxon>
        <taxon>Panpulmonata</taxon>
        <taxon>Sacoglossa</taxon>
        <taxon>Placobranchoidea</taxon>
        <taxon>Plakobranchidae</taxon>
        <taxon>Elysia</taxon>
    </lineage>
</organism>
<dbReference type="Pfam" id="PF00191">
    <property type="entry name" value="Annexin"/>
    <property type="match status" value="4"/>
</dbReference>
<evidence type="ECO:0000256" key="17">
    <source>
        <dbReference type="ARBA" id="ARBA00023055"/>
    </source>
</evidence>
<dbReference type="GO" id="GO:0008429">
    <property type="term" value="F:phosphatidylethanolamine binding"/>
    <property type="evidence" value="ECO:0007669"/>
    <property type="project" value="TreeGrafter"/>
</dbReference>
<evidence type="ECO:0000313" key="31">
    <source>
        <dbReference type="Proteomes" id="UP001283361"/>
    </source>
</evidence>
<keyword evidence="19 27" id="KW-0472">Membrane</keyword>
<dbReference type="GO" id="GO:0005789">
    <property type="term" value="C:endoplasmic reticulum membrane"/>
    <property type="evidence" value="ECO:0007669"/>
    <property type="project" value="UniProtKB-SubCell"/>
</dbReference>
<evidence type="ECO:0000256" key="10">
    <source>
        <dbReference type="ARBA" id="ARBA00022553"/>
    </source>
</evidence>
<dbReference type="InterPro" id="IPR031468">
    <property type="entry name" value="SMP_LBD"/>
</dbReference>
<dbReference type="CDD" id="cd08391">
    <property type="entry name" value="C2A_C2C_Synaptotagmin_like"/>
    <property type="match status" value="1"/>
</dbReference>
<evidence type="ECO:0000256" key="8">
    <source>
        <dbReference type="ARBA" id="ARBA00022448"/>
    </source>
</evidence>
<dbReference type="GO" id="GO:0061817">
    <property type="term" value="P:endoplasmic reticulum-plasma membrane tethering"/>
    <property type="evidence" value="ECO:0007669"/>
    <property type="project" value="InterPro"/>
</dbReference>
<dbReference type="GO" id="GO:0005509">
    <property type="term" value="F:calcium ion binding"/>
    <property type="evidence" value="ECO:0007669"/>
    <property type="project" value="InterPro"/>
</dbReference>
<dbReference type="FunFam" id="2.60.40.150:FF:000025">
    <property type="entry name" value="Extended synaptotagmin 2"/>
    <property type="match status" value="1"/>
</dbReference>
<dbReference type="FunFam" id="1.10.220.10:FF:000002">
    <property type="entry name" value="Annexin"/>
    <property type="match status" value="1"/>
</dbReference>
<comment type="subunit">
    <text evidence="7">Homodimer.</text>
</comment>
<keyword evidence="9" id="KW-1003">Cell membrane</keyword>
<evidence type="ECO:0000313" key="30">
    <source>
        <dbReference type="EMBL" id="KAK3785050.1"/>
    </source>
</evidence>
<keyword evidence="11 27" id="KW-0812">Transmembrane</keyword>
<feature type="domain" description="SMP-LTD" evidence="29">
    <location>
        <begin position="100"/>
        <end position="277"/>
    </location>
</feature>
<keyword evidence="31" id="KW-1185">Reference proteome</keyword>
<dbReference type="GO" id="GO:0043657">
    <property type="term" value="C:host cell"/>
    <property type="evidence" value="ECO:0007669"/>
    <property type="project" value="UniProtKB-SubCell"/>
</dbReference>
<evidence type="ECO:0000256" key="23">
    <source>
        <dbReference type="ARBA" id="ARBA00060393"/>
    </source>
</evidence>
<evidence type="ECO:0000259" key="29">
    <source>
        <dbReference type="PROSITE" id="PS51847"/>
    </source>
</evidence>
<dbReference type="PROSITE" id="PS00223">
    <property type="entry name" value="ANNEXIN_1"/>
    <property type="match status" value="1"/>
</dbReference>
<dbReference type="SUPFAM" id="SSF47874">
    <property type="entry name" value="Annexin"/>
    <property type="match status" value="1"/>
</dbReference>
<feature type="domain" description="C2" evidence="28">
    <location>
        <begin position="502"/>
        <end position="627"/>
    </location>
</feature>
<comment type="domain">
    <text evidence="25">A pair of annexin repeats may form one binding site for calcium and phospholipid.</text>
</comment>
<evidence type="ECO:0000256" key="11">
    <source>
        <dbReference type="ARBA" id="ARBA00022692"/>
    </source>
</evidence>
<dbReference type="InterPro" id="IPR000008">
    <property type="entry name" value="C2_dom"/>
</dbReference>
<dbReference type="AlphaFoldDB" id="A0AAE1ACK3"/>
<dbReference type="Gene3D" id="1.10.220.10">
    <property type="entry name" value="Annexin"/>
    <property type="match status" value="4"/>
</dbReference>
<dbReference type="FunFam" id="1.10.220.10:FF:000001">
    <property type="entry name" value="Annexin"/>
    <property type="match status" value="1"/>
</dbReference>
<evidence type="ECO:0000256" key="16">
    <source>
        <dbReference type="ARBA" id="ARBA00022989"/>
    </source>
</evidence>
<keyword evidence="20 25" id="KW-0041">Annexin</keyword>
<dbReference type="InterPro" id="IPR018502">
    <property type="entry name" value="Annexin_repeat"/>
</dbReference>
<evidence type="ECO:0000256" key="1">
    <source>
        <dbReference type="ARBA" id="ARBA00004202"/>
    </source>
</evidence>
<feature type="domain" description="C2" evidence="28">
    <location>
        <begin position="272"/>
        <end position="395"/>
    </location>
</feature>
<evidence type="ECO:0000256" key="9">
    <source>
        <dbReference type="ARBA" id="ARBA00022475"/>
    </source>
</evidence>
<dbReference type="PROSITE" id="PS51897">
    <property type="entry name" value="ANNEXIN_2"/>
    <property type="match status" value="4"/>
</dbReference>
<dbReference type="GO" id="GO:0006869">
    <property type="term" value="P:lipid transport"/>
    <property type="evidence" value="ECO:0007669"/>
    <property type="project" value="UniProtKB-KW"/>
</dbReference>
<dbReference type="GO" id="GO:0035091">
    <property type="term" value="F:phosphatidylinositol binding"/>
    <property type="evidence" value="ECO:0007669"/>
    <property type="project" value="TreeGrafter"/>
</dbReference>
<dbReference type="SMART" id="SM00335">
    <property type="entry name" value="ANX"/>
    <property type="match status" value="4"/>
</dbReference>
<dbReference type="GO" id="GO:0031210">
    <property type="term" value="F:phosphatidylcholine binding"/>
    <property type="evidence" value="ECO:0007669"/>
    <property type="project" value="TreeGrafter"/>
</dbReference>
<keyword evidence="13 25" id="KW-0677">Repeat</keyword>
<proteinExistence type="inferred from homology"/>
<evidence type="ECO:0000256" key="24">
    <source>
        <dbReference type="ARBA" id="ARBA00077076"/>
    </source>
</evidence>
<dbReference type="InterPro" id="IPR037749">
    <property type="entry name" value="Ext_Synaptotagmin_C2B"/>
</dbReference>
<evidence type="ECO:0000256" key="12">
    <source>
        <dbReference type="ARBA" id="ARBA00022723"/>
    </source>
</evidence>
<comment type="subcellular location">
    <subcellularLocation>
        <location evidence="1">Cell membrane</location>
        <topology evidence="1">Peripheral membrane protein</topology>
    </subcellularLocation>
    <subcellularLocation>
        <location evidence="3">Endoplasmic reticulum membrane</location>
        <topology evidence="3">Multi-pass membrane protein</topology>
    </subcellularLocation>
    <subcellularLocation>
        <location evidence="2">Host cell</location>
    </subcellularLocation>
    <subcellularLocation>
        <location evidence="4">Secreted</location>
        <location evidence="4">Extracellular exosome</location>
    </subcellularLocation>
    <subcellularLocation>
        <location evidence="23">Tegument</location>
    </subcellularLocation>
</comment>
<dbReference type="Pfam" id="PF00168">
    <property type="entry name" value="C2"/>
    <property type="match status" value="2"/>
</dbReference>
<evidence type="ECO:0000259" key="28">
    <source>
        <dbReference type="PROSITE" id="PS50004"/>
    </source>
</evidence>
<keyword evidence="18" id="KW-0446">Lipid-binding</keyword>
<dbReference type="GO" id="GO:0005576">
    <property type="term" value="C:extracellular region"/>
    <property type="evidence" value="ECO:0007669"/>
    <property type="project" value="UniProtKB-SubCell"/>
</dbReference>
<dbReference type="PANTHER" id="PTHR45761">
    <property type="entry name" value="EXTENDED SYNAPTOTAGMIN-LIKE PROTEIN 2, ISOFORM C"/>
    <property type="match status" value="1"/>
</dbReference>
<evidence type="ECO:0000256" key="18">
    <source>
        <dbReference type="ARBA" id="ARBA00023121"/>
    </source>
</evidence>
<keyword evidence="12" id="KW-0479">Metal-binding</keyword>
<comment type="caution">
    <text evidence="30">The sequence shown here is derived from an EMBL/GenBank/DDBJ whole genome shotgun (WGS) entry which is preliminary data.</text>
</comment>
<dbReference type="Pfam" id="PF17047">
    <property type="entry name" value="SMP_LBD"/>
    <property type="match status" value="1"/>
</dbReference>
<evidence type="ECO:0000256" key="3">
    <source>
        <dbReference type="ARBA" id="ARBA00004477"/>
    </source>
</evidence>
<evidence type="ECO:0000256" key="6">
    <source>
        <dbReference type="ARBA" id="ARBA00007831"/>
    </source>
</evidence>
<name>A0AAE1ACK3_9GAST</name>
<feature type="transmembrane region" description="Helical" evidence="27">
    <location>
        <begin position="477"/>
        <end position="501"/>
    </location>
</feature>
<dbReference type="Gene3D" id="2.60.40.150">
    <property type="entry name" value="C2 domain"/>
    <property type="match status" value="2"/>
</dbReference>
<keyword evidence="15 25" id="KW-0106">Calcium</keyword>